<dbReference type="STRING" id="106549.A0A540KWH2"/>
<organism evidence="1 2">
    <name type="scientific">Malus baccata</name>
    <name type="common">Siberian crab apple</name>
    <name type="synonym">Pyrus baccata</name>
    <dbReference type="NCBI Taxonomy" id="106549"/>
    <lineage>
        <taxon>Eukaryota</taxon>
        <taxon>Viridiplantae</taxon>
        <taxon>Streptophyta</taxon>
        <taxon>Embryophyta</taxon>
        <taxon>Tracheophyta</taxon>
        <taxon>Spermatophyta</taxon>
        <taxon>Magnoliopsida</taxon>
        <taxon>eudicotyledons</taxon>
        <taxon>Gunneridae</taxon>
        <taxon>Pentapetalae</taxon>
        <taxon>rosids</taxon>
        <taxon>fabids</taxon>
        <taxon>Rosales</taxon>
        <taxon>Rosaceae</taxon>
        <taxon>Amygdaloideae</taxon>
        <taxon>Maleae</taxon>
        <taxon>Malus</taxon>
    </lineage>
</organism>
<protein>
    <submittedName>
        <fullName evidence="1">Uncharacterized protein</fullName>
    </submittedName>
</protein>
<accession>A0A540KWH2</accession>
<comment type="caution">
    <text evidence="1">The sequence shown here is derived from an EMBL/GenBank/DDBJ whole genome shotgun (WGS) entry which is preliminary data.</text>
</comment>
<reference evidence="1 2" key="1">
    <citation type="journal article" date="2019" name="G3 (Bethesda)">
        <title>Sequencing of a Wild Apple (Malus baccata) Genome Unravels the Differences Between Cultivated and Wild Apple Species Regarding Disease Resistance and Cold Tolerance.</title>
        <authorList>
            <person name="Chen X."/>
        </authorList>
    </citation>
    <scope>NUCLEOTIDE SEQUENCE [LARGE SCALE GENOMIC DNA]</scope>
    <source>
        <strain evidence="2">cv. Shandingzi</strain>
        <tissue evidence="1">Leaves</tissue>
    </source>
</reference>
<evidence type="ECO:0000313" key="1">
    <source>
        <dbReference type="EMBL" id="TQD78567.1"/>
    </source>
</evidence>
<proteinExistence type="predicted"/>
<dbReference type="Proteomes" id="UP000315295">
    <property type="component" value="Unassembled WGS sequence"/>
</dbReference>
<dbReference type="EMBL" id="VIEB01000901">
    <property type="protein sequence ID" value="TQD78567.1"/>
    <property type="molecule type" value="Genomic_DNA"/>
</dbReference>
<gene>
    <name evidence="1" type="ORF">C1H46_035891</name>
</gene>
<dbReference type="AlphaFoldDB" id="A0A540KWH2"/>
<keyword evidence="2" id="KW-1185">Reference proteome</keyword>
<evidence type="ECO:0000313" key="2">
    <source>
        <dbReference type="Proteomes" id="UP000315295"/>
    </source>
</evidence>
<sequence>MARYLYFRTPPETIKVTDAAQLISDGFRLQRFDIAWNLIQRYPKLAIDTDHDKNIPLGTLASNRFAFKSGRPLNSWDNWIYDG</sequence>
<name>A0A540KWH2_MALBA</name>